<organism evidence="1 2">
    <name type="scientific">Aphis craccivora</name>
    <name type="common">Cowpea aphid</name>
    <dbReference type="NCBI Taxonomy" id="307492"/>
    <lineage>
        <taxon>Eukaryota</taxon>
        <taxon>Metazoa</taxon>
        <taxon>Ecdysozoa</taxon>
        <taxon>Arthropoda</taxon>
        <taxon>Hexapoda</taxon>
        <taxon>Insecta</taxon>
        <taxon>Pterygota</taxon>
        <taxon>Neoptera</taxon>
        <taxon>Paraneoptera</taxon>
        <taxon>Hemiptera</taxon>
        <taxon>Sternorrhyncha</taxon>
        <taxon>Aphidomorpha</taxon>
        <taxon>Aphidoidea</taxon>
        <taxon>Aphididae</taxon>
        <taxon>Aphidini</taxon>
        <taxon>Aphis</taxon>
        <taxon>Aphis</taxon>
    </lineage>
</organism>
<reference evidence="1 2" key="1">
    <citation type="submission" date="2019-08" db="EMBL/GenBank/DDBJ databases">
        <title>Whole genome of Aphis craccivora.</title>
        <authorList>
            <person name="Voronova N.V."/>
            <person name="Shulinski R.S."/>
            <person name="Bandarenka Y.V."/>
            <person name="Zhorov D.G."/>
            <person name="Warner D."/>
        </authorList>
    </citation>
    <scope>NUCLEOTIDE SEQUENCE [LARGE SCALE GENOMIC DNA]</scope>
    <source>
        <strain evidence="1">180601</strain>
        <tissue evidence="1">Whole Body</tissue>
    </source>
</reference>
<name>A0A6G0YJU9_APHCR</name>
<evidence type="ECO:0000313" key="2">
    <source>
        <dbReference type="Proteomes" id="UP000478052"/>
    </source>
</evidence>
<feature type="non-terminal residue" evidence="1">
    <location>
        <position position="1"/>
    </location>
</feature>
<sequence length="42" mass="4789">KTRDRNWFLKNRLKPIGNAVFSLLNTGIGTDTKSFKTPVKKP</sequence>
<gene>
    <name evidence="1" type="ORF">FWK35_00011849</name>
</gene>
<dbReference type="Proteomes" id="UP000478052">
    <property type="component" value="Unassembled WGS sequence"/>
</dbReference>
<dbReference type="EMBL" id="VUJU01003703">
    <property type="protein sequence ID" value="KAF0757013.1"/>
    <property type="molecule type" value="Genomic_DNA"/>
</dbReference>
<evidence type="ECO:0000313" key="1">
    <source>
        <dbReference type="EMBL" id="KAF0757013.1"/>
    </source>
</evidence>
<protein>
    <submittedName>
        <fullName evidence="1">Uncharacterized protein</fullName>
    </submittedName>
</protein>
<proteinExistence type="predicted"/>
<accession>A0A6G0YJU9</accession>
<dbReference type="AlphaFoldDB" id="A0A6G0YJU9"/>
<keyword evidence="2" id="KW-1185">Reference proteome</keyword>
<comment type="caution">
    <text evidence="1">The sequence shown here is derived from an EMBL/GenBank/DDBJ whole genome shotgun (WGS) entry which is preliminary data.</text>
</comment>